<evidence type="ECO:0000256" key="7">
    <source>
        <dbReference type="ARBA" id="ARBA00022692"/>
    </source>
</evidence>
<reference evidence="18" key="1">
    <citation type="journal article" date="2019" name="Int. J. Syst. Evol. Microbiol.">
        <title>The Global Catalogue of Microorganisms (GCM) 10K type strain sequencing project: providing services to taxonomists for standard genome sequencing and annotation.</title>
        <authorList>
            <consortium name="The Broad Institute Genomics Platform"/>
            <consortium name="The Broad Institute Genome Sequencing Center for Infectious Disease"/>
            <person name="Wu L."/>
            <person name="Ma J."/>
        </authorList>
    </citation>
    <scope>NUCLEOTIDE SEQUENCE [LARGE SCALE GENOMIC DNA]</scope>
    <source>
        <strain evidence="18">CCUG 61707</strain>
    </source>
</reference>
<keyword evidence="10 16" id="KW-0520">NAD</keyword>
<evidence type="ECO:0000256" key="5">
    <source>
        <dbReference type="ARBA" id="ARBA00022630"/>
    </source>
</evidence>
<organism evidence="17 18">
    <name type="scientific">Seminibacterium arietis</name>
    <dbReference type="NCBI Taxonomy" id="1173502"/>
    <lineage>
        <taxon>Bacteria</taxon>
        <taxon>Pseudomonadati</taxon>
        <taxon>Pseudomonadota</taxon>
        <taxon>Gammaproteobacteria</taxon>
        <taxon>Pasteurellales</taxon>
        <taxon>Pasteurellaceae</taxon>
        <taxon>Seminibacterium</taxon>
    </lineage>
</organism>
<evidence type="ECO:0000256" key="12">
    <source>
        <dbReference type="ARBA" id="ARBA00023065"/>
    </source>
</evidence>
<dbReference type="EMBL" id="JBHTJN010000012">
    <property type="protein sequence ID" value="MFD0966607.1"/>
    <property type="molecule type" value="Genomic_DNA"/>
</dbReference>
<evidence type="ECO:0000256" key="16">
    <source>
        <dbReference type="HAMAP-Rule" id="MF_00426"/>
    </source>
</evidence>
<dbReference type="EC" id="7.2.1.1" evidence="16"/>
<keyword evidence="4 16" id="KW-0597">Phosphoprotein</keyword>
<feature type="transmembrane region" description="Helical" evidence="16">
    <location>
        <begin position="279"/>
        <end position="298"/>
    </location>
</feature>
<feature type="transmembrane region" description="Helical" evidence="16">
    <location>
        <begin position="122"/>
        <end position="146"/>
    </location>
</feature>
<dbReference type="PIRSF" id="PIRSF016055">
    <property type="entry name" value="NADH-UbQ_OxRdtase_B_su"/>
    <property type="match status" value="1"/>
</dbReference>
<keyword evidence="5 16" id="KW-0285">Flavoprotein</keyword>
<evidence type="ECO:0000256" key="13">
    <source>
        <dbReference type="ARBA" id="ARBA00023075"/>
    </source>
</evidence>
<sequence length="421" mass="45785">MGLKNLLEKMEPAFLPGGKYEKWYALYEATATFLYTPGTVTVKSSHVRDALDSKRMMVLVWLALFPAMFYGMFNVGNQSILALASTGDFSQNLVASVTHDWHFALANFLGLISLDSGVLAKIALGAIFFLPIYITVFLVGGFWEVLFATIRKHEINEGFFVTSILLALIVPPTLPLWQAALATTFGVVVAKEVFGGVGKNFMNPALAGRAFLFFAYPAQISGDLVWTAGYHASANGADAFSGATALSQWATGGEAALKHVSTGQNIQWLDAFLGNIPGSIGEVSTIALLFGAAIIVFARIASWRIIAGVMIGMILTSTMFNLIGSETNYLFAMPWYWHLVLGGFALGMLFMATDPVSAAFTNKGKWWYGALIGVMCVLIRVANPAYPEGMMLAILFANLFAPLFDYVVVQANIKRRRSRNV</sequence>
<keyword evidence="8 16" id="KW-1278">Translocase</keyword>
<comment type="subcellular location">
    <subcellularLocation>
        <location evidence="16">Cell membrane</location>
        <topology evidence="16">Multi-pass membrane protein</topology>
    </subcellularLocation>
</comment>
<evidence type="ECO:0000256" key="4">
    <source>
        <dbReference type="ARBA" id="ARBA00022553"/>
    </source>
</evidence>
<keyword evidence="13 16" id="KW-0830">Ubiquinone</keyword>
<comment type="caution">
    <text evidence="17">The sequence shown here is derived from an EMBL/GenBank/DDBJ whole genome shotgun (WGS) entry which is preliminary data.</text>
</comment>
<keyword evidence="1 16" id="KW-0813">Transport</keyword>
<feature type="transmembrane region" description="Helical" evidence="16">
    <location>
        <begin position="335"/>
        <end position="353"/>
    </location>
</feature>
<protein>
    <recommendedName>
        <fullName evidence="16">Na(+)-translocating NADH-quinone reductase subunit B</fullName>
        <shortName evidence="16">Na(+)-NQR subunit B</shortName>
        <shortName evidence="16">Na(+)-translocating NQR subunit B</shortName>
        <ecNumber evidence="16">7.2.1.1</ecNumber>
    </recommendedName>
    <alternativeName>
        <fullName evidence="16">NQR complex subunit B</fullName>
    </alternativeName>
    <alternativeName>
        <fullName evidence="16">NQR-1 subunit B</fullName>
    </alternativeName>
</protein>
<evidence type="ECO:0000256" key="10">
    <source>
        <dbReference type="ARBA" id="ARBA00023027"/>
    </source>
</evidence>
<feature type="transmembrane region" description="Helical" evidence="16">
    <location>
        <begin position="56"/>
        <end position="73"/>
    </location>
</feature>
<comment type="similarity">
    <text evidence="16">Belongs to the NqrB/RnfD family.</text>
</comment>
<keyword evidence="15 16" id="KW-0739">Sodium transport</keyword>
<comment type="function">
    <text evidence="16">NQR complex catalyzes the reduction of ubiquinone-1 to ubiquinol by two successive reactions, coupled with the transport of Na(+) ions from the cytoplasm to the periplasm. NqrA to NqrE are probably involved in the second step, the conversion of ubisemiquinone to ubiquinol.</text>
</comment>
<dbReference type="Proteomes" id="UP001596996">
    <property type="component" value="Unassembled WGS sequence"/>
</dbReference>
<dbReference type="InterPro" id="IPR010966">
    <property type="entry name" value="NqrB"/>
</dbReference>
<evidence type="ECO:0000256" key="3">
    <source>
        <dbReference type="ARBA" id="ARBA00022519"/>
    </source>
</evidence>
<dbReference type="HAMAP" id="MF_00426">
    <property type="entry name" value="NqrB"/>
    <property type="match status" value="1"/>
</dbReference>
<dbReference type="PANTHER" id="PTHR30578">
    <property type="entry name" value="ELECTRON TRANSPORT COMPLEX PROTEIN RNFD"/>
    <property type="match status" value="1"/>
</dbReference>
<keyword evidence="11 16" id="KW-0915">Sodium</keyword>
<keyword evidence="6 16" id="KW-0288">FMN</keyword>
<evidence type="ECO:0000256" key="6">
    <source>
        <dbReference type="ARBA" id="ARBA00022643"/>
    </source>
</evidence>
<keyword evidence="18" id="KW-1185">Reference proteome</keyword>
<dbReference type="NCBIfam" id="TIGR01937">
    <property type="entry name" value="nqrB"/>
    <property type="match status" value="1"/>
</dbReference>
<keyword evidence="14 16" id="KW-0472">Membrane</keyword>
<feature type="modified residue" description="FMN phosphoryl threonine" evidence="16">
    <location>
        <position position="244"/>
    </location>
</feature>
<evidence type="ECO:0000256" key="14">
    <source>
        <dbReference type="ARBA" id="ARBA00023136"/>
    </source>
</evidence>
<comment type="catalytic activity">
    <reaction evidence="16">
        <text>a ubiquinone + n Na(+)(in) + NADH + H(+) = a ubiquinol + n Na(+)(out) + NAD(+)</text>
        <dbReference type="Rhea" id="RHEA:47748"/>
        <dbReference type="Rhea" id="RHEA-COMP:9565"/>
        <dbReference type="Rhea" id="RHEA-COMP:9566"/>
        <dbReference type="ChEBI" id="CHEBI:15378"/>
        <dbReference type="ChEBI" id="CHEBI:16389"/>
        <dbReference type="ChEBI" id="CHEBI:17976"/>
        <dbReference type="ChEBI" id="CHEBI:29101"/>
        <dbReference type="ChEBI" id="CHEBI:57540"/>
        <dbReference type="ChEBI" id="CHEBI:57945"/>
        <dbReference type="EC" id="7.2.1.1"/>
    </reaction>
</comment>
<evidence type="ECO:0000256" key="1">
    <source>
        <dbReference type="ARBA" id="ARBA00022448"/>
    </source>
</evidence>
<name>A0ABW3IB34_9PAST</name>
<feature type="transmembrane region" description="Helical" evidence="16">
    <location>
        <begin position="389"/>
        <end position="409"/>
    </location>
</feature>
<dbReference type="NCBIfam" id="NF003756">
    <property type="entry name" value="PRK05349.1"/>
    <property type="match status" value="1"/>
</dbReference>
<dbReference type="Pfam" id="PF03116">
    <property type="entry name" value="NQR2_RnfD_RnfE"/>
    <property type="match status" value="1"/>
</dbReference>
<evidence type="ECO:0000313" key="18">
    <source>
        <dbReference type="Proteomes" id="UP001596996"/>
    </source>
</evidence>
<keyword evidence="9 16" id="KW-1133">Transmembrane helix</keyword>
<dbReference type="InterPro" id="IPR004338">
    <property type="entry name" value="NqrB/RnfD"/>
</dbReference>
<keyword evidence="7 16" id="KW-0812">Transmembrane</keyword>
<evidence type="ECO:0000256" key="11">
    <source>
        <dbReference type="ARBA" id="ARBA00023053"/>
    </source>
</evidence>
<keyword evidence="3" id="KW-0997">Cell inner membrane</keyword>
<comment type="cofactor">
    <cofactor evidence="16">
        <name>FMN</name>
        <dbReference type="ChEBI" id="CHEBI:58210"/>
    </cofactor>
</comment>
<evidence type="ECO:0000256" key="9">
    <source>
        <dbReference type="ARBA" id="ARBA00022989"/>
    </source>
</evidence>
<feature type="transmembrane region" description="Helical" evidence="16">
    <location>
        <begin position="305"/>
        <end position="323"/>
    </location>
</feature>
<feature type="transmembrane region" description="Helical" evidence="16">
    <location>
        <begin position="365"/>
        <end position="383"/>
    </location>
</feature>
<gene>
    <name evidence="16" type="primary">nqrB</name>
    <name evidence="17" type="ORF">ACFQ02_07125</name>
</gene>
<evidence type="ECO:0000256" key="8">
    <source>
        <dbReference type="ARBA" id="ARBA00022967"/>
    </source>
</evidence>
<accession>A0ABW3IB34</accession>
<dbReference type="RefSeq" id="WP_380821096.1">
    <property type="nucleotide sequence ID" value="NZ_JBHTJN010000012.1"/>
</dbReference>
<evidence type="ECO:0000256" key="2">
    <source>
        <dbReference type="ARBA" id="ARBA00022475"/>
    </source>
</evidence>
<comment type="subunit">
    <text evidence="16">Composed of six subunits; NqrA, NqrB, NqrC, NqrD, NqrE and NqrF.</text>
</comment>
<proteinExistence type="inferred from homology"/>
<feature type="transmembrane region" description="Helical" evidence="16">
    <location>
        <begin position="158"/>
        <end position="177"/>
    </location>
</feature>
<evidence type="ECO:0000256" key="15">
    <source>
        <dbReference type="ARBA" id="ARBA00023201"/>
    </source>
</evidence>
<evidence type="ECO:0000313" key="17">
    <source>
        <dbReference type="EMBL" id="MFD0966607.1"/>
    </source>
</evidence>
<keyword evidence="2 16" id="KW-1003">Cell membrane</keyword>
<dbReference type="PANTHER" id="PTHR30578:SF1">
    <property type="entry name" value="NA(+)-TRANSLOCATING NADH-QUINONE REDUCTASE SUBUNIT B"/>
    <property type="match status" value="1"/>
</dbReference>
<keyword evidence="12 16" id="KW-0406">Ion transport</keyword>